<evidence type="ECO:0000313" key="4">
    <source>
        <dbReference type="EMBL" id="KPQ10975.1"/>
    </source>
</evidence>
<dbReference type="PANTHER" id="PTHR33376:SF5">
    <property type="entry name" value="EXTRACYTOPLASMIC SOLUTE RECEPTOR PROTEIN"/>
    <property type="match status" value="1"/>
</dbReference>
<evidence type="ECO:0000256" key="2">
    <source>
        <dbReference type="PIRSR" id="PIRSR039026-1"/>
    </source>
</evidence>
<dbReference type="PANTHER" id="PTHR33376">
    <property type="match status" value="1"/>
</dbReference>
<dbReference type="PATRIC" id="fig|1653334.4.peg.2828"/>
<dbReference type="CDD" id="cd13604">
    <property type="entry name" value="PBP2_TRAP_ketoacid_lactate_like"/>
    <property type="match status" value="1"/>
</dbReference>
<evidence type="ECO:0000256" key="1">
    <source>
        <dbReference type="ARBA" id="ARBA00022729"/>
    </source>
</evidence>
<evidence type="ECO:0000313" key="7">
    <source>
        <dbReference type="Proteomes" id="UP000182800"/>
    </source>
</evidence>
<feature type="binding site" evidence="3">
    <location>
        <position position="214"/>
    </location>
    <ligand>
        <name>Na(+)</name>
        <dbReference type="ChEBI" id="CHEBI:29101"/>
    </ligand>
</feature>
<dbReference type="RefSeq" id="WP_074445486.1">
    <property type="nucleotide sequence ID" value="NZ_FMBM01000002.1"/>
</dbReference>
<reference evidence="4 6" key="1">
    <citation type="submission" date="2015-09" db="EMBL/GenBank/DDBJ databases">
        <title>Identification and resolution of microdiversity through metagenomic sequencing of parallel consortia.</title>
        <authorList>
            <person name="Nelson W.C."/>
            <person name="Romine M.F."/>
            <person name="Lindemann S.R."/>
        </authorList>
    </citation>
    <scope>NUCLEOTIDE SEQUENCE [LARGE SCALE GENOMIC DNA]</scope>
    <source>
        <strain evidence="4">HL-109</strain>
    </source>
</reference>
<feature type="binding site" evidence="2">
    <location>
        <position position="155"/>
    </location>
    <ligand>
        <name>substrate</name>
    </ligand>
</feature>
<keyword evidence="7" id="KW-1185">Reference proteome</keyword>
<feature type="binding site" evidence="2">
    <location>
        <position position="176"/>
    </location>
    <ligand>
        <name>substrate</name>
    </ligand>
</feature>
<dbReference type="InterPro" id="IPR038404">
    <property type="entry name" value="TRAP_DctP_sf"/>
</dbReference>
<dbReference type="EMBL" id="LJSX01000011">
    <property type="protein sequence ID" value="KPQ10975.1"/>
    <property type="molecule type" value="Genomic_DNA"/>
</dbReference>
<organism evidence="4 6">
    <name type="scientific">Saliniramus fredricksonii</name>
    <dbReference type="NCBI Taxonomy" id="1653334"/>
    <lineage>
        <taxon>Bacteria</taxon>
        <taxon>Pseudomonadati</taxon>
        <taxon>Pseudomonadota</taxon>
        <taxon>Alphaproteobacteria</taxon>
        <taxon>Hyphomicrobiales</taxon>
        <taxon>Salinarimonadaceae</taxon>
        <taxon>Saliniramus</taxon>
    </lineage>
</organism>
<dbReference type="NCBIfam" id="TIGR01409">
    <property type="entry name" value="TAT_signal_seq"/>
    <property type="match status" value="1"/>
</dbReference>
<dbReference type="GO" id="GO:0046872">
    <property type="term" value="F:metal ion binding"/>
    <property type="evidence" value="ECO:0007669"/>
    <property type="project" value="UniProtKB-KW"/>
</dbReference>
<sequence length="367" mass="39770">MERRQFLKGAAFGGVAAASTLATPAIAQGVKRLRMQTTWPRNFPGLGTGANVLAEMINRLSSGAIEIEVLGGGEVVPPFETIDAVEAGTLDMGHGAFYYWKGKVPATEFLGVIPFGFNAAETNAWFRFGGGQELADEAYEQMGCKVFLSGNTGNQMGGWFSREMESIEDYRGLRLRLPGLGGEVSAAAGASVVNLPGGEIPPAMASGALDAAEWVGPYNDLALGMHRSGWYYMYPGWQEPGTGLDNFINLDVWNSFTDEEKAIVEAANAYANDYVLSEFMANNNDALNTMVTEHDVELRRFNDEILIALAELSADVLDQLANADPLSRRVYDSILRFRAQATDWASVAEGAMAQARALDYRFSQPSD</sequence>
<dbReference type="PIRSF" id="PIRSF039026">
    <property type="entry name" value="SiaP"/>
    <property type="match status" value="1"/>
</dbReference>
<keyword evidence="1" id="KW-0732">Signal</keyword>
<dbReference type="InterPro" id="IPR018389">
    <property type="entry name" value="DctP_fam"/>
</dbReference>
<dbReference type="InterPro" id="IPR006311">
    <property type="entry name" value="TAT_signal"/>
</dbReference>
<dbReference type="GO" id="GO:0031317">
    <property type="term" value="C:tripartite ATP-independent periplasmic transporter complex"/>
    <property type="evidence" value="ECO:0007669"/>
    <property type="project" value="InterPro"/>
</dbReference>
<dbReference type="Proteomes" id="UP000050497">
    <property type="component" value="Unassembled WGS sequence"/>
</dbReference>
<evidence type="ECO:0000256" key="3">
    <source>
        <dbReference type="PIRSR" id="PIRSR039026-2"/>
    </source>
</evidence>
<evidence type="ECO:0000313" key="5">
    <source>
        <dbReference type="EMBL" id="SCC81882.1"/>
    </source>
</evidence>
<dbReference type="PROSITE" id="PS51318">
    <property type="entry name" value="TAT"/>
    <property type="match status" value="1"/>
</dbReference>
<dbReference type="Proteomes" id="UP000182800">
    <property type="component" value="Unassembled WGS sequence"/>
</dbReference>
<proteinExistence type="predicted"/>
<dbReference type="Gene3D" id="3.40.190.170">
    <property type="entry name" value="Bacterial extracellular solute-binding protein, family 7"/>
    <property type="match status" value="1"/>
</dbReference>
<dbReference type="Gene3D" id="3.40.190.10">
    <property type="entry name" value="Periplasmic binding protein-like II"/>
    <property type="match status" value="1"/>
</dbReference>
<accession>A0A0P8A0S2</accession>
<dbReference type="GO" id="GO:0055085">
    <property type="term" value="P:transmembrane transport"/>
    <property type="evidence" value="ECO:0007669"/>
    <property type="project" value="InterPro"/>
</dbReference>
<evidence type="ECO:0000313" key="6">
    <source>
        <dbReference type="Proteomes" id="UP000050497"/>
    </source>
</evidence>
<feature type="binding site" evidence="3">
    <location>
        <position position="239"/>
    </location>
    <ligand>
        <name>substrate</name>
    </ligand>
</feature>
<dbReference type="InterPro" id="IPR026289">
    <property type="entry name" value="SBP_TakP-like"/>
</dbReference>
<feature type="binding site" evidence="3">
    <location>
        <position position="213"/>
    </location>
    <ligand>
        <name>substrate</name>
    </ligand>
</feature>
<name>A0A0P8A0S2_9HYPH</name>
<reference evidence="5 7" key="2">
    <citation type="submission" date="2016-08" db="EMBL/GenBank/DDBJ databases">
        <authorList>
            <person name="Varghese N."/>
            <person name="Submissions Spin"/>
        </authorList>
    </citation>
    <scope>NUCLEOTIDE SEQUENCE [LARGE SCALE GENOMIC DNA]</scope>
    <source>
        <strain evidence="5 7">HL-109</strain>
    </source>
</reference>
<comment type="caution">
    <text evidence="4">The sequence shown here is derived from an EMBL/GenBank/DDBJ whole genome shotgun (WGS) entry which is preliminary data.</text>
</comment>
<dbReference type="InterPro" id="IPR019546">
    <property type="entry name" value="TAT_signal_bac_arc"/>
</dbReference>
<dbReference type="STRING" id="1653334.GA0071312_2853"/>
<protein>
    <submittedName>
        <fullName evidence="4">TRAP-type transporter substrate-binding component</fullName>
    </submittedName>
    <submittedName>
        <fullName evidence="5">Tat (Twin-arginine translocation) pathway signal sequence</fullName>
    </submittedName>
</protein>
<keyword evidence="3" id="KW-0479">Metal-binding</keyword>
<dbReference type="EMBL" id="FMBM01000002">
    <property type="protein sequence ID" value="SCC81882.1"/>
    <property type="molecule type" value="Genomic_DNA"/>
</dbReference>
<dbReference type="AlphaFoldDB" id="A0A0P8A0S2"/>
<dbReference type="Pfam" id="PF03480">
    <property type="entry name" value="DctP"/>
    <property type="match status" value="1"/>
</dbReference>
<dbReference type="OrthoDB" id="9780733at2"/>
<gene>
    <name evidence="5" type="ORF">GA0071312_2853</name>
    <name evidence="4" type="ORF">HLUCCO17_08675</name>
</gene>